<evidence type="ECO:0000313" key="2">
    <source>
        <dbReference type="EMBL" id="PWU98981.1"/>
    </source>
</evidence>
<dbReference type="VEuPathDB" id="TriTrypDB:BCY84_14997"/>
<feature type="region of interest" description="Disordered" evidence="1">
    <location>
        <begin position="100"/>
        <end position="125"/>
    </location>
</feature>
<dbReference type="VEuPathDB" id="TriTrypDB:C4B63_10g473"/>
<feature type="compositionally biased region" description="Polar residues" evidence="1">
    <location>
        <begin position="247"/>
        <end position="258"/>
    </location>
</feature>
<dbReference type="AlphaFoldDB" id="A0A2V2VRL2"/>
<protein>
    <submittedName>
        <fullName evidence="2">Uncharacterized protein</fullName>
    </submittedName>
</protein>
<comment type="caution">
    <text evidence="2">The sequence shown here is derived from an EMBL/GenBank/DDBJ whole genome shotgun (WGS) entry which is preliminary data.</text>
</comment>
<dbReference type="VEuPathDB" id="TriTrypDB:TcCL_Unassigned05802"/>
<proteinExistence type="predicted"/>
<dbReference type="VEuPathDB" id="TriTrypDB:Tc_MARK_3035"/>
<sequence>MTNATARERNKAAVQRLFARGRSSPAPWKCPPVRCADGTLLPDMQLSKQWQLAQEVGCGHGDAAAAAAVSAPHICAAGPGTSSCSCYIMNRKIARHEWETNTKEKRRLQEGSPRSHEREKEQRAAMDREQAILRYELSIPRRRVVDHFLHLTASQLDLCHTMPTAHTMDRLVEQKRGRWVLQNPYRQLLLRGEPVMTRIMRGEFYAPQRNETKATNFPQANKRHVRIASNINHAMHFNRGKRGSVDRVQQSAEKSALT</sequence>
<gene>
    <name evidence="2" type="ORF">C4B63_10g473</name>
</gene>
<evidence type="ECO:0000313" key="3">
    <source>
        <dbReference type="Proteomes" id="UP000246121"/>
    </source>
</evidence>
<dbReference type="EMBL" id="PRFA01000010">
    <property type="protein sequence ID" value="PWU98981.1"/>
    <property type="molecule type" value="Genomic_DNA"/>
</dbReference>
<name>A0A2V2VRL2_TRYCR</name>
<evidence type="ECO:0000256" key="1">
    <source>
        <dbReference type="SAM" id="MobiDB-lite"/>
    </source>
</evidence>
<dbReference type="VEuPathDB" id="TriTrypDB:TcCLB.508075.60"/>
<dbReference type="VEuPathDB" id="TriTrypDB:TcBrA4_0127730"/>
<dbReference type="VEuPathDB" id="TriTrypDB:ECC02_005514"/>
<dbReference type="VEuPathDB" id="TriTrypDB:TcCLB.456021.10"/>
<organism evidence="2 3">
    <name type="scientific">Trypanosoma cruzi</name>
    <dbReference type="NCBI Taxonomy" id="5693"/>
    <lineage>
        <taxon>Eukaryota</taxon>
        <taxon>Discoba</taxon>
        <taxon>Euglenozoa</taxon>
        <taxon>Kinetoplastea</taxon>
        <taxon>Metakinetoplastina</taxon>
        <taxon>Trypanosomatida</taxon>
        <taxon>Trypanosomatidae</taxon>
        <taxon>Trypanosoma</taxon>
        <taxon>Schizotrypanum</taxon>
    </lineage>
</organism>
<dbReference type="VEuPathDB" id="TriTrypDB:TCSYLVIO_010690"/>
<dbReference type="VEuPathDB" id="TriTrypDB:C3747_96g71"/>
<reference evidence="2 3" key="1">
    <citation type="journal article" date="2018" name="Microb. Genom.">
        <title>Expanding an expanded genome: long-read sequencing of Trypanosoma cruzi.</title>
        <authorList>
            <person name="Berna L."/>
            <person name="Rodriguez M."/>
            <person name="Chiribao M.L."/>
            <person name="Parodi-Talice A."/>
            <person name="Pita S."/>
            <person name="Rijo G."/>
            <person name="Alvarez-Valin F."/>
            <person name="Robello C."/>
        </authorList>
    </citation>
    <scope>NUCLEOTIDE SEQUENCE [LARGE SCALE GENOMIC DNA]</scope>
    <source>
        <strain evidence="2 3">Dm28c</strain>
    </source>
</reference>
<dbReference type="VEuPathDB" id="TriTrypDB:TcG_01527"/>
<accession>A0A2V2VRL2</accession>
<feature type="region of interest" description="Disordered" evidence="1">
    <location>
        <begin position="239"/>
        <end position="258"/>
    </location>
</feature>
<dbReference type="VEuPathDB" id="TriTrypDB:TCDM_02999"/>
<dbReference type="VEuPathDB" id="TriTrypDB:TcCLB.510951.19"/>
<dbReference type="Proteomes" id="UP000246121">
    <property type="component" value="Unassembled WGS sequence"/>
</dbReference>